<dbReference type="InParanoid" id="A0A0V0QAH7"/>
<keyword evidence="9" id="KW-1185">Reference proteome</keyword>
<proteinExistence type="inferred from homology"/>
<keyword evidence="3" id="KW-0813">Transport</keyword>
<dbReference type="GO" id="GO:0061723">
    <property type="term" value="P:glycophagy"/>
    <property type="evidence" value="ECO:0007669"/>
    <property type="project" value="TreeGrafter"/>
</dbReference>
<dbReference type="GO" id="GO:0015031">
    <property type="term" value="P:protein transport"/>
    <property type="evidence" value="ECO:0007669"/>
    <property type="project" value="UniProtKB-KW"/>
</dbReference>
<organism evidence="8 9">
    <name type="scientific">Pseudocohnilembus persalinus</name>
    <name type="common">Ciliate</name>
    <dbReference type="NCBI Taxonomy" id="266149"/>
    <lineage>
        <taxon>Eukaryota</taxon>
        <taxon>Sar</taxon>
        <taxon>Alveolata</taxon>
        <taxon>Ciliophora</taxon>
        <taxon>Intramacronucleata</taxon>
        <taxon>Oligohymenophorea</taxon>
        <taxon>Scuticociliatia</taxon>
        <taxon>Philasterida</taxon>
        <taxon>Pseudocohnilembidae</taxon>
        <taxon>Pseudocohnilembus</taxon>
    </lineage>
</organism>
<dbReference type="Gene3D" id="3.30.1460.50">
    <property type="match status" value="1"/>
</dbReference>
<keyword evidence="4" id="KW-0963">Cytoplasm</keyword>
<dbReference type="PANTHER" id="PTHR12866">
    <property type="entry name" value="UBIQUITIN-LIKE-CONJUGATING ENZYME ATG3"/>
    <property type="match status" value="1"/>
</dbReference>
<gene>
    <name evidence="8" type="ORF">PPERSA_07467</name>
</gene>
<comment type="similarity">
    <text evidence="2">Belongs to the ATG3 family.</text>
</comment>
<dbReference type="EMBL" id="LDAU01000220">
    <property type="protein sequence ID" value="KRW99224.1"/>
    <property type="molecule type" value="Genomic_DNA"/>
</dbReference>
<keyword evidence="5" id="KW-0833">Ubl conjugation pathway</keyword>
<evidence type="ECO:0000256" key="4">
    <source>
        <dbReference type="ARBA" id="ARBA00022490"/>
    </source>
</evidence>
<evidence type="ECO:0000313" key="9">
    <source>
        <dbReference type="Proteomes" id="UP000054937"/>
    </source>
</evidence>
<comment type="subcellular location">
    <subcellularLocation>
        <location evidence="1">Cytoplasm</location>
    </subcellularLocation>
</comment>
<dbReference type="PANTHER" id="PTHR12866:SF2">
    <property type="entry name" value="UBIQUITIN-LIKE-CONJUGATING ENZYME ATG3"/>
    <property type="match status" value="1"/>
</dbReference>
<dbReference type="GO" id="GO:0000407">
    <property type="term" value="C:phagophore assembly site"/>
    <property type="evidence" value="ECO:0007669"/>
    <property type="project" value="TreeGrafter"/>
</dbReference>
<evidence type="ECO:0000256" key="2">
    <source>
        <dbReference type="ARBA" id="ARBA00007683"/>
    </source>
</evidence>
<dbReference type="InterPro" id="IPR007135">
    <property type="entry name" value="Atg3/Atg10"/>
</dbReference>
<dbReference type="GO" id="GO:0005829">
    <property type="term" value="C:cytosol"/>
    <property type="evidence" value="ECO:0007669"/>
    <property type="project" value="TreeGrafter"/>
</dbReference>
<evidence type="ECO:0000256" key="5">
    <source>
        <dbReference type="ARBA" id="ARBA00022786"/>
    </source>
</evidence>
<evidence type="ECO:0000256" key="3">
    <source>
        <dbReference type="ARBA" id="ARBA00022448"/>
    </source>
</evidence>
<evidence type="ECO:0000256" key="6">
    <source>
        <dbReference type="ARBA" id="ARBA00022927"/>
    </source>
</evidence>
<dbReference type="GO" id="GO:0044804">
    <property type="term" value="P:nucleophagy"/>
    <property type="evidence" value="ECO:0007669"/>
    <property type="project" value="TreeGrafter"/>
</dbReference>
<dbReference type="GO" id="GO:0000045">
    <property type="term" value="P:autophagosome assembly"/>
    <property type="evidence" value="ECO:0007669"/>
    <property type="project" value="TreeGrafter"/>
</dbReference>
<reference evidence="8 9" key="1">
    <citation type="journal article" date="2015" name="Sci. Rep.">
        <title>Genome of the facultative scuticociliatosis pathogen Pseudocohnilembus persalinus provides insight into its virulence through horizontal gene transfer.</title>
        <authorList>
            <person name="Xiong J."/>
            <person name="Wang G."/>
            <person name="Cheng J."/>
            <person name="Tian M."/>
            <person name="Pan X."/>
            <person name="Warren A."/>
            <person name="Jiang C."/>
            <person name="Yuan D."/>
            <person name="Miao W."/>
        </authorList>
    </citation>
    <scope>NUCLEOTIDE SEQUENCE [LARGE SCALE GENOMIC DNA]</scope>
    <source>
        <strain evidence="8">36N120E</strain>
    </source>
</reference>
<dbReference type="OrthoDB" id="1584384at2759"/>
<protein>
    <submittedName>
        <fullName evidence="8">Uncharacterized protein</fullName>
    </submittedName>
</protein>
<comment type="caution">
    <text evidence="8">The sequence shown here is derived from an EMBL/GenBank/DDBJ whole genome shotgun (WGS) entry which is preliminary data.</text>
</comment>
<dbReference type="OMA" id="CNQKEIV"/>
<sequence length="225" mass="26403">MSLFGGISNFIGSFKQVKDSDFEQNGLLTPQQFVLAGDQLLQLGWQWKKAQNSNKVDKNLPIDKQFLQIEQVNCEKRIKEVFKQHVDTVNQVEGFEIPNFKENNQDIVDCRTYNISITYDDYYHVPRLWLTGFTEDQKPLNRQQILQDITDEQDKFATLEDHPRLEQKQVTIHPCRHSERLKAFVKEAKQRGINYKPEQALLIFLQFMPSIMPTMELDMLAEIPL</sequence>
<keyword evidence="6" id="KW-0653">Protein transport</keyword>
<dbReference type="Pfam" id="PF03987">
    <property type="entry name" value="Autophagy_act_C"/>
    <property type="match status" value="1"/>
</dbReference>
<dbReference type="AlphaFoldDB" id="A0A0V0QAH7"/>
<evidence type="ECO:0000256" key="7">
    <source>
        <dbReference type="ARBA" id="ARBA00023006"/>
    </source>
</evidence>
<keyword evidence="7" id="KW-0072">Autophagy</keyword>
<evidence type="ECO:0000256" key="1">
    <source>
        <dbReference type="ARBA" id="ARBA00004496"/>
    </source>
</evidence>
<dbReference type="Proteomes" id="UP000054937">
    <property type="component" value="Unassembled WGS sequence"/>
</dbReference>
<evidence type="ECO:0000313" key="8">
    <source>
        <dbReference type="EMBL" id="KRW99224.1"/>
    </source>
</evidence>
<name>A0A0V0QAH7_PSEPJ</name>
<dbReference type="GO" id="GO:0019776">
    <property type="term" value="F:Atg8-family ligase activity"/>
    <property type="evidence" value="ECO:0007669"/>
    <property type="project" value="TreeGrafter"/>
</dbReference>
<accession>A0A0V0QAH7</accession>
<dbReference type="GO" id="GO:0000422">
    <property type="term" value="P:autophagy of mitochondrion"/>
    <property type="evidence" value="ECO:0007669"/>
    <property type="project" value="TreeGrafter"/>
</dbReference>